<evidence type="ECO:0000313" key="2">
    <source>
        <dbReference type="Proteomes" id="UP001060085"/>
    </source>
</evidence>
<gene>
    <name evidence="1" type="ORF">M9H77_29450</name>
</gene>
<accession>A0ACB9ZWM6</accession>
<dbReference type="EMBL" id="CM044707">
    <property type="protein sequence ID" value="KAI5652263.1"/>
    <property type="molecule type" value="Genomic_DNA"/>
</dbReference>
<comment type="caution">
    <text evidence="1">The sequence shown here is derived from an EMBL/GenBank/DDBJ whole genome shotgun (WGS) entry which is preliminary data.</text>
</comment>
<protein>
    <submittedName>
        <fullName evidence="1">Uncharacterized protein</fullName>
    </submittedName>
</protein>
<dbReference type="Proteomes" id="UP001060085">
    <property type="component" value="Linkage Group LG07"/>
</dbReference>
<reference evidence="2" key="1">
    <citation type="journal article" date="2023" name="Nat. Plants">
        <title>Single-cell RNA sequencing provides a high-resolution roadmap for understanding the multicellular compartmentation of specialized metabolism.</title>
        <authorList>
            <person name="Sun S."/>
            <person name="Shen X."/>
            <person name="Li Y."/>
            <person name="Li Y."/>
            <person name="Wang S."/>
            <person name="Li R."/>
            <person name="Zhang H."/>
            <person name="Shen G."/>
            <person name="Guo B."/>
            <person name="Wei J."/>
            <person name="Xu J."/>
            <person name="St-Pierre B."/>
            <person name="Chen S."/>
            <person name="Sun C."/>
        </authorList>
    </citation>
    <scope>NUCLEOTIDE SEQUENCE [LARGE SCALE GENOMIC DNA]</scope>
</reference>
<evidence type="ECO:0000313" key="1">
    <source>
        <dbReference type="EMBL" id="KAI5652263.1"/>
    </source>
</evidence>
<proteinExistence type="predicted"/>
<organism evidence="1 2">
    <name type="scientific">Catharanthus roseus</name>
    <name type="common">Madagascar periwinkle</name>
    <name type="synonym">Vinca rosea</name>
    <dbReference type="NCBI Taxonomy" id="4058"/>
    <lineage>
        <taxon>Eukaryota</taxon>
        <taxon>Viridiplantae</taxon>
        <taxon>Streptophyta</taxon>
        <taxon>Embryophyta</taxon>
        <taxon>Tracheophyta</taxon>
        <taxon>Spermatophyta</taxon>
        <taxon>Magnoliopsida</taxon>
        <taxon>eudicotyledons</taxon>
        <taxon>Gunneridae</taxon>
        <taxon>Pentapetalae</taxon>
        <taxon>asterids</taxon>
        <taxon>lamiids</taxon>
        <taxon>Gentianales</taxon>
        <taxon>Apocynaceae</taxon>
        <taxon>Rauvolfioideae</taxon>
        <taxon>Vinceae</taxon>
        <taxon>Catharanthinae</taxon>
        <taxon>Catharanthus</taxon>
    </lineage>
</organism>
<keyword evidence="2" id="KW-1185">Reference proteome</keyword>
<sequence>MSIQGLIVLRSIQNEIERFVKTKKDDKGIVSQDEEGVEQNDNDNTYEEMEKERDRKDLDNEEKINRDGGYNLNEKTKIKENGEDIETNNEAANEDENKESSTESLEDEITYQEDDIMDFDLRTTRFISMRLASRKKVNHIGKTREEHVEIKGDMMITKISMAEDRFDKFENEDMLKTNQNEVLWSEKVDKTEKNTQEAKRSWKLITIRIQMAYGSMTMEDHIHHICSNSYHLRLPHLRHRHPYPSHPLPQPCHPLLESRHPGPVLSHTHPFPPPNQALLRHGNTKESIDWALNTPRSYMMGPPGLV</sequence>
<name>A0ACB9ZWM6_CATRO</name>